<keyword evidence="2" id="KW-1185">Reference proteome</keyword>
<name>A0A8B9NAM5_9AVES</name>
<evidence type="ECO:0000313" key="1">
    <source>
        <dbReference type="Ensembl" id="ENSANIP00000019228.1"/>
    </source>
</evidence>
<evidence type="ECO:0000313" key="2">
    <source>
        <dbReference type="Proteomes" id="UP000694541"/>
    </source>
</evidence>
<reference evidence="1" key="2">
    <citation type="submission" date="2025-09" db="UniProtKB">
        <authorList>
            <consortium name="Ensembl"/>
        </authorList>
    </citation>
    <scope>IDENTIFICATION</scope>
</reference>
<accession>A0A8B9NAM5</accession>
<dbReference type="Pfam" id="PF00022">
    <property type="entry name" value="Actin"/>
    <property type="match status" value="1"/>
</dbReference>
<dbReference type="PANTHER" id="PTHR11937">
    <property type="entry name" value="ACTIN"/>
    <property type="match status" value="1"/>
</dbReference>
<dbReference type="SUPFAM" id="SSF53067">
    <property type="entry name" value="Actin-like ATPase domain"/>
    <property type="match status" value="1"/>
</dbReference>
<dbReference type="InterPro" id="IPR043129">
    <property type="entry name" value="ATPase_NBD"/>
</dbReference>
<organism evidence="1 2">
    <name type="scientific">Accipiter nisus</name>
    <name type="common">Eurasian sparrowhawk</name>
    <dbReference type="NCBI Taxonomy" id="211598"/>
    <lineage>
        <taxon>Eukaryota</taxon>
        <taxon>Metazoa</taxon>
        <taxon>Chordata</taxon>
        <taxon>Craniata</taxon>
        <taxon>Vertebrata</taxon>
        <taxon>Euteleostomi</taxon>
        <taxon>Archelosauria</taxon>
        <taxon>Archosauria</taxon>
        <taxon>Dinosauria</taxon>
        <taxon>Saurischia</taxon>
        <taxon>Theropoda</taxon>
        <taxon>Coelurosauria</taxon>
        <taxon>Aves</taxon>
        <taxon>Neognathae</taxon>
        <taxon>Neoaves</taxon>
        <taxon>Telluraves</taxon>
        <taxon>Accipitrimorphae</taxon>
        <taxon>Accipitriformes</taxon>
        <taxon>Accipitridae</taxon>
        <taxon>Accipitrinae</taxon>
        <taxon>Accipiter</taxon>
    </lineage>
</organism>
<dbReference type="InterPro" id="IPR004000">
    <property type="entry name" value="Actin"/>
</dbReference>
<dbReference type="Proteomes" id="UP000694541">
    <property type="component" value="Unplaced"/>
</dbReference>
<dbReference type="FunFam" id="3.30.420.40:FF:000075">
    <property type="entry name" value="Actin-related protein 10 homolog"/>
    <property type="match status" value="1"/>
</dbReference>
<proteinExistence type="predicted"/>
<dbReference type="Ensembl" id="ENSANIT00000019870.1">
    <property type="protein sequence ID" value="ENSANIP00000019228.1"/>
    <property type="gene ID" value="ENSANIG00000013079.1"/>
</dbReference>
<reference evidence="1" key="1">
    <citation type="submission" date="2025-08" db="UniProtKB">
        <authorList>
            <consortium name="Ensembl"/>
        </authorList>
    </citation>
    <scope>IDENTIFICATION</scope>
</reference>
<protein>
    <submittedName>
        <fullName evidence="1">Actin related protein 10</fullName>
    </submittedName>
</protein>
<sequence length="158" mass="18093">MISFSTFSFRCGFAGETGPRCIIPSEIKKPDIAKPIKVVQCNINTEELYSYLKEFIHMLYFRHLLVNPRDRRVVIIESVLCPTHFRDTLTRVLFKHFEVPSVLFAPSHLMSLLTLGINSAMVLDCGYRESLVLPVSFNNTQTGFSARRLSELYVPGYQ</sequence>
<dbReference type="Gene3D" id="3.30.420.40">
    <property type="match status" value="2"/>
</dbReference>
<dbReference type="AlphaFoldDB" id="A0A8B9NAM5"/>